<protein>
    <submittedName>
        <fullName evidence="2">Uncharacterized protein</fullName>
    </submittedName>
</protein>
<keyword evidence="1" id="KW-0812">Transmembrane</keyword>
<gene>
    <name evidence="2" type="ORF">ACFQ4Y_00290</name>
</gene>
<evidence type="ECO:0000256" key="1">
    <source>
        <dbReference type="SAM" id="Phobius"/>
    </source>
</evidence>
<dbReference type="RefSeq" id="WP_380162071.1">
    <property type="nucleotide sequence ID" value="NZ_JBHTNU010000001.1"/>
</dbReference>
<organism evidence="2 3">
    <name type="scientific">Kroppenstedtia sanguinis</name>
    <dbReference type="NCBI Taxonomy" id="1380684"/>
    <lineage>
        <taxon>Bacteria</taxon>
        <taxon>Bacillati</taxon>
        <taxon>Bacillota</taxon>
        <taxon>Bacilli</taxon>
        <taxon>Bacillales</taxon>
        <taxon>Thermoactinomycetaceae</taxon>
        <taxon>Kroppenstedtia</taxon>
    </lineage>
</organism>
<feature type="transmembrane region" description="Helical" evidence="1">
    <location>
        <begin position="12"/>
        <end position="33"/>
    </location>
</feature>
<proteinExistence type="predicted"/>
<reference evidence="3" key="1">
    <citation type="journal article" date="2019" name="Int. J. Syst. Evol. Microbiol.">
        <title>The Global Catalogue of Microorganisms (GCM) 10K type strain sequencing project: providing services to taxonomists for standard genome sequencing and annotation.</title>
        <authorList>
            <consortium name="The Broad Institute Genomics Platform"/>
            <consortium name="The Broad Institute Genome Sequencing Center for Infectious Disease"/>
            <person name="Wu L."/>
            <person name="Ma J."/>
        </authorList>
    </citation>
    <scope>NUCLEOTIDE SEQUENCE [LARGE SCALE GENOMIC DNA]</scope>
    <source>
        <strain evidence="3">S1</strain>
    </source>
</reference>
<keyword evidence="3" id="KW-1185">Reference proteome</keyword>
<evidence type="ECO:0000313" key="3">
    <source>
        <dbReference type="Proteomes" id="UP001597282"/>
    </source>
</evidence>
<comment type="caution">
    <text evidence="2">The sequence shown here is derived from an EMBL/GenBank/DDBJ whole genome shotgun (WGS) entry which is preliminary data.</text>
</comment>
<keyword evidence="1" id="KW-1133">Transmembrane helix</keyword>
<dbReference type="Proteomes" id="UP001597282">
    <property type="component" value="Unassembled WGS sequence"/>
</dbReference>
<keyword evidence="1" id="KW-0472">Membrane</keyword>
<dbReference type="EMBL" id="JBHTNU010000001">
    <property type="protein sequence ID" value="MFD1425374.1"/>
    <property type="molecule type" value="Genomic_DNA"/>
</dbReference>
<name>A0ABW4C5Q3_9BACL</name>
<evidence type="ECO:0000313" key="2">
    <source>
        <dbReference type="EMBL" id="MFD1425374.1"/>
    </source>
</evidence>
<accession>A0ABW4C5Q3</accession>
<sequence>MFGDFFTELVAAFATLVVFGFVIWMVLIVIMFFKELFTPGDIQVRDYLYRVWKRFLFSFEVTAYGGIVVVPYLMNKAEEDDVTRYMMMLILAILFSALFLYIRFKIGFRRRRRG</sequence>
<feature type="transmembrane region" description="Helical" evidence="1">
    <location>
        <begin position="85"/>
        <end position="104"/>
    </location>
</feature>
<feature type="transmembrane region" description="Helical" evidence="1">
    <location>
        <begin position="54"/>
        <end position="73"/>
    </location>
</feature>